<sequence>MKFSCILLLLLSLSNFQNNPVAMIDTMSCIENKDTCHLKNCPRFHNVVGTCYEGKGKCCHKNC</sequence>
<dbReference type="PANTHER" id="PTHR21388">
    <property type="entry name" value="BETA-DEFENSIN-RELATED"/>
    <property type="match status" value="1"/>
</dbReference>
<feature type="chain" id="PRO_5027798879" evidence="9">
    <location>
        <begin position="17"/>
        <end position="63"/>
    </location>
</feature>
<evidence type="ECO:0000256" key="8">
    <source>
        <dbReference type="ARBA" id="ARBA00023157"/>
    </source>
</evidence>
<evidence type="ECO:0000256" key="7">
    <source>
        <dbReference type="ARBA" id="ARBA00023022"/>
    </source>
</evidence>
<keyword evidence="6" id="KW-0211">Defensin</keyword>
<comment type="subcellular location">
    <subcellularLocation>
        <location evidence="1">Secreted</location>
    </subcellularLocation>
</comment>
<evidence type="ECO:0000259" key="10">
    <source>
        <dbReference type="Pfam" id="PF00711"/>
    </source>
</evidence>
<accession>A0A6P5QE62</accession>
<dbReference type="GO" id="GO:0031731">
    <property type="term" value="F:CCR6 chemokine receptor binding"/>
    <property type="evidence" value="ECO:0007669"/>
    <property type="project" value="TreeGrafter"/>
</dbReference>
<organism evidence="11 12">
    <name type="scientific">Mus caroli</name>
    <name type="common">Ryukyu mouse</name>
    <name type="synonym">Ricefield mouse</name>
    <dbReference type="NCBI Taxonomy" id="10089"/>
    <lineage>
        <taxon>Eukaryota</taxon>
        <taxon>Metazoa</taxon>
        <taxon>Chordata</taxon>
        <taxon>Craniata</taxon>
        <taxon>Vertebrata</taxon>
        <taxon>Euteleostomi</taxon>
        <taxon>Mammalia</taxon>
        <taxon>Eutheria</taxon>
        <taxon>Euarchontoglires</taxon>
        <taxon>Glires</taxon>
        <taxon>Rodentia</taxon>
        <taxon>Myomorpha</taxon>
        <taxon>Muroidea</taxon>
        <taxon>Muridae</taxon>
        <taxon>Murinae</taxon>
        <taxon>Mus</taxon>
        <taxon>Mus</taxon>
    </lineage>
</organism>
<dbReference type="GO" id="GO:0005615">
    <property type="term" value="C:extracellular space"/>
    <property type="evidence" value="ECO:0007669"/>
    <property type="project" value="TreeGrafter"/>
</dbReference>
<evidence type="ECO:0000313" key="11">
    <source>
        <dbReference type="Proteomes" id="UP000515126"/>
    </source>
</evidence>
<keyword evidence="11" id="KW-1185">Reference proteome</keyword>
<dbReference type="SUPFAM" id="SSF57392">
    <property type="entry name" value="Defensin-like"/>
    <property type="match status" value="1"/>
</dbReference>
<dbReference type="GO" id="GO:0002227">
    <property type="term" value="P:innate immune response in mucosa"/>
    <property type="evidence" value="ECO:0007669"/>
    <property type="project" value="TreeGrafter"/>
</dbReference>
<keyword evidence="5 9" id="KW-0732">Signal</keyword>
<dbReference type="GO" id="GO:0050830">
    <property type="term" value="P:defense response to Gram-positive bacterium"/>
    <property type="evidence" value="ECO:0007669"/>
    <property type="project" value="TreeGrafter"/>
</dbReference>
<dbReference type="Pfam" id="PF00711">
    <property type="entry name" value="Defensin_beta"/>
    <property type="match status" value="1"/>
</dbReference>
<dbReference type="KEGG" id="mcal:110300135"/>
<dbReference type="PANTHER" id="PTHR21388:SF12">
    <property type="entry name" value="BETA-DEFENSIN 37"/>
    <property type="match status" value="1"/>
</dbReference>
<reference evidence="12" key="1">
    <citation type="submission" date="2025-08" db="UniProtKB">
        <authorList>
            <consortium name="RefSeq"/>
        </authorList>
    </citation>
    <scope>IDENTIFICATION</scope>
</reference>
<evidence type="ECO:0000256" key="4">
    <source>
        <dbReference type="ARBA" id="ARBA00022529"/>
    </source>
</evidence>
<dbReference type="InterPro" id="IPR001855">
    <property type="entry name" value="Defensin_beta-like"/>
</dbReference>
<evidence type="ECO:0000256" key="5">
    <source>
        <dbReference type="ARBA" id="ARBA00022729"/>
    </source>
</evidence>
<evidence type="ECO:0000256" key="2">
    <source>
        <dbReference type="ARBA" id="ARBA00007371"/>
    </source>
</evidence>
<dbReference type="AlphaFoldDB" id="A0A6P5QE62"/>
<comment type="similarity">
    <text evidence="2">Belongs to the beta-defensin family.</text>
</comment>
<evidence type="ECO:0000256" key="1">
    <source>
        <dbReference type="ARBA" id="ARBA00004613"/>
    </source>
</evidence>
<dbReference type="GO" id="GO:0050829">
    <property type="term" value="P:defense response to Gram-negative bacterium"/>
    <property type="evidence" value="ECO:0007669"/>
    <property type="project" value="TreeGrafter"/>
</dbReference>
<dbReference type="GeneID" id="110300135"/>
<dbReference type="Gene3D" id="3.10.360.10">
    <property type="entry name" value="Antimicrobial Peptide, Beta-defensin 2, Chain A"/>
    <property type="match status" value="1"/>
</dbReference>
<evidence type="ECO:0000313" key="12">
    <source>
        <dbReference type="RefSeq" id="XP_021025858.1"/>
    </source>
</evidence>
<gene>
    <name evidence="12" type="primary">Defb1</name>
</gene>
<keyword evidence="7" id="KW-0044">Antibiotic</keyword>
<keyword evidence="8" id="KW-1015">Disulfide bond</keyword>
<feature type="signal peptide" evidence="9">
    <location>
        <begin position="1"/>
        <end position="16"/>
    </location>
</feature>
<name>A0A6P5QE62_MUSCR</name>
<dbReference type="Proteomes" id="UP000515126">
    <property type="component" value="Chromosome 8"/>
</dbReference>
<evidence type="ECO:0000256" key="3">
    <source>
        <dbReference type="ARBA" id="ARBA00022525"/>
    </source>
</evidence>
<dbReference type="CTD" id="1672"/>
<evidence type="ECO:0000256" key="9">
    <source>
        <dbReference type="SAM" id="SignalP"/>
    </source>
</evidence>
<dbReference type="RefSeq" id="XP_021025858.1">
    <property type="nucleotide sequence ID" value="XM_021170199.1"/>
</dbReference>
<protein>
    <submittedName>
        <fullName evidence="12">Beta-defensin 1</fullName>
    </submittedName>
</protein>
<keyword evidence="3" id="KW-0964">Secreted</keyword>
<keyword evidence="4" id="KW-0929">Antimicrobial</keyword>
<proteinExistence type="inferred from homology"/>
<feature type="domain" description="Beta-defensin-like" evidence="10">
    <location>
        <begin position="25"/>
        <end position="60"/>
    </location>
</feature>
<evidence type="ECO:0000256" key="6">
    <source>
        <dbReference type="ARBA" id="ARBA00022940"/>
    </source>
</evidence>